<keyword evidence="1" id="KW-1133">Transmembrane helix</keyword>
<keyword evidence="1" id="KW-0812">Transmembrane</keyword>
<feature type="transmembrane region" description="Helical" evidence="1">
    <location>
        <begin position="21"/>
        <end position="40"/>
    </location>
</feature>
<dbReference type="HOGENOM" id="CLU_3271632_0_0_11"/>
<keyword evidence="1" id="KW-0472">Membrane</keyword>
<evidence type="ECO:0000313" key="3">
    <source>
        <dbReference type="Proteomes" id="UP000007967"/>
    </source>
</evidence>
<accession>D2PPR3</accession>
<gene>
    <name evidence="2" type="ordered locus">Kfla_1931</name>
</gene>
<reference evidence="2 3" key="2">
    <citation type="journal article" date="2010" name="Stand. Genomic Sci.">
        <title>Complete genome sequence of Kribbella flavida type strain (IFO 14399).</title>
        <authorList>
            <person name="Pukall R."/>
            <person name="Lapidus A."/>
            <person name="Glavina Del Rio T."/>
            <person name="Copeland A."/>
            <person name="Tice H."/>
            <person name="Cheng J.-F."/>
            <person name="Lucas S."/>
            <person name="Chen F."/>
            <person name="Nolan M."/>
            <person name="LaButti K."/>
            <person name="Pati A."/>
            <person name="Ivanova N."/>
            <person name="Mavrommatis K."/>
            <person name="Mikhailova N."/>
            <person name="Pitluck S."/>
            <person name="Bruce D."/>
            <person name="Goodwin L."/>
            <person name="Land M."/>
            <person name="Hauser L."/>
            <person name="Chang Y.-J."/>
            <person name="Jeffries C.D."/>
            <person name="Chen A."/>
            <person name="Palaniappan K."/>
            <person name="Chain P."/>
            <person name="Rohde M."/>
            <person name="Goeker M."/>
            <person name="Bristow J."/>
            <person name="Eisen J.A."/>
            <person name="Markowitz V."/>
            <person name="Hugenholtz P."/>
            <person name="Kyrpides N.C."/>
            <person name="Klenk H.-P."/>
            <person name="Brettin T."/>
        </authorList>
    </citation>
    <scope>NUCLEOTIDE SEQUENCE [LARGE SCALE GENOMIC DNA]</scope>
    <source>
        <strain evidence="3">DSM 17836 / JCM 10339 / NBRC 14399</strain>
    </source>
</reference>
<organism evidence="2 3">
    <name type="scientific">Kribbella flavida (strain DSM 17836 / JCM 10339 / NBRC 14399)</name>
    <dbReference type="NCBI Taxonomy" id="479435"/>
    <lineage>
        <taxon>Bacteria</taxon>
        <taxon>Bacillati</taxon>
        <taxon>Actinomycetota</taxon>
        <taxon>Actinomycetes</taxon>
        <taxon>Propionibacteriales</taxon>
        <taxon>Kribbellaceae</taxon>
        <taxon>Kribbella</taxon>
    </lineage>
</organism>
<dbReference type="Proteomes" id="UP000007967">
    <property type="component" value="Chromosome"/>
</dbReference>
<dbReference type="RefSeq" id="WP_012919581.1">
    <property type="nucleotide sequence ID" value="NC_013729.1"/>
</dbReference>
<dbReference type="AlphaFoldDB" id="D2PPR3"/>
<dbReference type="KEGG" id="kfl:Kfla_1931"/>
<keyword evidence="3" id="KW-1185">Reference proteome</keyword>
<evidence type="ECO:0000256" key="1">
    <source>
        <dbReference type="SAM" id="Phobius"/>
    </source>
</evidence>
<name>D2PPR3_KRIFD</name>
<protein>
    <submittedName>
        <fullName evidence="2">Uncharacterized protein</fullName>
    </submittedName>
</protein>
<dbReference type="EMBL" id="CP001736">
    <property type="protein sequence ID" value="ADB31025.1"/>
    <property type="molecule type" value="Genomic_DNA"/>
</dbReference>
<proteinExistence type="predicted"/>
<sequence>MFEEPDDGAERTGWARFGEDWAATLVGLTLIVLVLTGVLLP</sequence>
<reference evidence="3" key="1">
    <citation type="submission" date="2009-09" db="EMBL/GenBank/DDBJ databases">
        <title>The complete genome of Kribbella flavida DSM 17836.</title>
        <authorList>
            <consortium name="US DOE Joint Genome Institute (JGI-PGF)"/>
            <person name="Lucas S."/>
            <person name="Copeland A."/>
            <person name="Lapidus A."/>
            <person name="Glavina del Rio T."/>
            <person name="Dalin E."/>
            <person name="Tice H."/>
            <person name="Bruce D."/>
            <person name="Goodwin L."/>
            <person name="Pitluck S."/>
            <person name="Kyrpides N."/>
            <person name="Mavromatis K."/>
            <person name="Ivanova N."/>
            <person name="Saunders E."/>
            <person name="Brettin T."/>
            <person name="Detter J.C."/>
            <person name="Han C."/>
            <person name="Larimer F."/>
            <person name="Land M."/>
            <person name="Hauser L."/>
            <person name="Markowitz V."/>
            <person name="Cheng J.-F."/>
            <person name="Hugenholtz P."/>
            <person name="Woyke T."/>
            <person name="Wu D."/>
            <person name="Pukall R."/>
            <person name="Klenk H.-P."/>
            <person name="Eisen J.A."/>
        </authorList>
    </citation>
    <scope>NUCLEOTIDE SEQUENCE [LARGE SCALE GENOMIC DNA]</scope>
    <source>
        <strain evidence="3">DSM 17836 / JCM 10339 / NBRC 14399</strain>
    </source>
</reference>
<evidence type="ECO:0000313" key="2">
    <source>
        <dbReference type="EMBL" id="ADB31025.1"/>
    </source>
</evidence>